<reference evidence="2" key="2">
    <citation type="submission" date="2025-09" db="UniProtKB">
        <authorList>
            <consortium name="Ensembl"/>
        </authorList>
    </citation>
    <scope>IDENTIFICATION</scope>
</reference>
<keyword evidence="3" id="KW-1185">Reference proteome</keyword>
<dbReference type="InterPro" id="IPR001304">
    <property type="entry name" value="C-type_lectin-like"/>
</dbReference>
<name>A0A8C1EBZ4_CYPCA</name>
<reference evidence="2" key="1">
    <citation type="submission" date="2025-08" db="UniProtKB">
        <authorList>
            <consortium name="Ensembl"/>
        </authorList>
    </citation>
    <scope>IDENTIFICATION</scope>
</reference>
<dbReference type="Proteomes" id="UP001108240">
    <property type="component" value="Unplaced"/>
</dbReference>
<dbReference type="SUPFAM" id="SSF56436">
    <property type="entry name" value="C-type lectin-like"/>
    <property type="match status" value="1"/>
</dbReference>
<protein>
    <recommendedName>
        <fullName evidence="1">C-type lectin domain-containing protein</fullName>
    </recommendedName>
</protein>
<evidence type="ECO:0000313" key="2">
    <source>
        <dbReference type="Ensembl" id="ENSCCRP00000076142.1"/>
    </source>
</evidence>
<dbReference type="InterPro" id="IPR050111">
    <property type="entry name" value="C-type_lectin/snaclec_domain"/>
</dbReference>
<dbReference type="InterPro" id="IPR016187">
    <property type="entry name" value="CTDL_fold"/>
</dbReference>
<feature type="domain" description="C-type lectin" evidence="1">
    <location>
        <begin position="45"/>
        <end position="150"/>
    </location>
</feature>
<dbReference type="Gene3D" id="3.10.100.10">
    <property type="entry name" value="Mannose-Binding Protein A, subunit A"/>
    <property type="match status" value="1"/>
</dbReference>
<dbReference type="SMART" id="SM00034">
    <property type="entry name" value="CLECT"/>
    <property type="match status" value="1"/>
</dbReference>
<dbReference type="GeneTree" id="ENSGT00940000155971"/>
<evidence type="ECO:0000259" key="1">
    <source>
        <dbReference type="PROSITE" id="PS50041"/>
    </source>
</evidence>
<dbReference type="Ensembl" id="ENSCCRT00000082530.2">
    <property type="protein sequence ID" value="ENSCCRP00000076142.1"/>
    <property type="gene ID" value="ENSCCRG00000040986.2"/>
</dbReference>
<sequence length="162" mass="18434">MNLVCVRGDTSHTSGLKRIYGETVVKMPCDVASDVHSCEEGWTKFEGNCYLHFSTRENWLDAEQRCQDLNAQLVSIITPEEQAFISCECWIGLNDKMVENDFRWSDGTSLVKPNQPDNYFNSEDCVVMIGHGNGQWNDMPCNYYLPFTSIKKFGVGNILKCL</sequence>
<dbReference type="PANTHER" id="PTHR22803">
    <property type="entry name" value="MANNOSE, PHOSPHOLIPASE, LECTIN RECEPTOR RELATED"/>
    <property type="match status" value="1"/>
</dbReference>
<dbReference type="PROSITE" id="PS50041">
    <property type="entry name" value="C_TYPE_LECTIN_2"/>
    <property type="match status" value="1"/>
</dbReference>
<dbReference type="InterPro" id="IPR016186">
    <property type="entry name" value="C-type_lectin-like/link_sf"/>
</dbReference>
<proteinExistence type="predicted"/>
<accession>A0A8C1EBZ4</accession>
<organism evidence="2 3">
    <name type="scientific">Cyprinus carpio carpio</name>
    <dbReference type="NCBI Taxonomy" id="630221"/>
    <lineage>
        <taxon>Eukaryota</taxon>
        <taxon>Metazoa</taxon>
        <taxon>Chordata</taxon>
        <taxon>Craniata</taxon>
        <taxon>Vertebrata</taxon>
        <taxon>Euteleostomi</taxon>
        <taxon>Actinopterygii</taxon>
        <taxon>Neopterygii</taxon>
        <taxon>Teleostei</taxon>
        <taxon>Ostariophysi</taxon>
        <taxon>Cypriniformes</taxon>
        <taxon>Cyprinidae</taxon>
        <taxon>Cyprininae</taxon>
        <taxon>Cyprinus</taxon>
    </lineage>
</organism>
<evidence type="ECO:0000313" key="3">
    <source>
        <dbReference type="Proteomes" id="UP001108240"/>
    </source>
</evidence>
<dbReference type="AlphaFoldDB" id="A0A8C1EBZ4"/>
<dbReference type="Pfam" id="PF00059">
    <property type="entry name" value="Lectin_C"/>
    <property type="match status" value="1"/>
</dbReference>